<name>A0ABV0NX11_9TELE</name>
<dbReference type="Proteomes" id="UP001476798">
    <property type="component" value="Unassembled WGS sequence"/>
</dbReference>
<evidence type="ECO:0000313" key="2">
    <source>
        <dbReference type="Proteomes" id="UP001476798"/>
    </source>
</evidence>
<evidence type="ECO:0000313" key="1">
    <source>
        <dbReference type="EMBL" id="MEQ2175915.1"/>
    </source>
</evidence>
<gene>
    <name evidence="1" type="ORF">GOODEAATRI_022616</name>
</gene>
<comment type="caution">
    <text evidence="1">The sequence shown here is derived from an EMBL/GenBank/DDBJ whole genome shotgun (WGS) entry which is preliminary data.</text>
</comment>
<accession>A0ABV0NX11</accession>
<proteinExistence type="predicted"/>
<protein>
    <submittedName>
        <fullName evidence="1">Uncharacterized protein</fullName>
    </submittedName>
</protein>
<organism evidence="1 2">
    <name type="scientific">Goodea atripinnis</name>
    <dbReference type="NCBI Taxonomy" id="208336"/>
    <lineage>
        <taxon>Eukaryota</taxon>
        <taxon>Metazoa</taxon>
        <taxon>Chordata</taxon>
        <taxon>Craniata</taxon>
        <taxon>Vertebrata</taxon>
        <taxon>Euteleostomi</taxon>
        <taxon>Actinopterygii</taxon>
        <taxon>Neopterygii</taxon>
        <taxon>Teleostei</taxon>
        <taxon>Neoteleostei</taxon>
        <taxon>Acanthomorphata</taxon>
        <taxon>Ovalentaria</taxon>
        <taxon>Atherinomorphae</taxon>
        <taxon>Cyprinodontiformes</taxon>
        <taxon>Goodeidae</taxon>
        <taxon>Goodea</taxon>
    </lineage>
</organism>
<keyword evidence="2" id="KW-1185">Reference proteome</keyword>
<sequence length="67" mass="7376">MQSESGSCRSTPVGFTFCCRRRTANMRRQHDRCADREQGDLRLTVSVTYVRAAAADGLNLPAASVDI</sequence>
<dbReference type="EMBL" id="JAHRIO010052309">
    <property type="protein sequence ID" value="MEQ2175915.1"/>
    <property type="molecule type" value="Genomic_DNA"/>
</dbReference>
<reference evidence="1 2" key="1">
    <citation type="submission" date="2021-06" db="EMBL/GenBank/DDBJ databases">
        <authorList>
            <person name="Palmer J.M."/>
        </authorList>
    </citation>
    <scope>NUCLEOTIDE SEQUENCE [LARGE SCALE GENOMIC DNA]</scope>
    <source>
        <strain evidence="1 2">GA_2019</strain>
        <tissue evidence="1">Muscle</tissue>
    </source>
</reference>